<protein>
    <submittedName>
        <fullName evidence="1">Uncharacterized protein</fullName>
    </submittedName>
</protein>
<dbReference type="AlphaFoldDB" id="A0A241XSQ3"/>
<sequence>MNLHQALCSSGMEQVVHSLAFRAGVFHRLGLEVDEAKLLTSSERLNLQWIQSQLNVKKLSSADELAEHDRLVVLLHRETGESQSWLQKLPLPRLRKMMDAVESRW</sequence>
<reference evidence="1 2" key="1">
    <citation type="submission" date="2017-05" db="EMBL/GenBank/DDBJ databases">
        <authorList>
            <person name="Song R."/>
            <person name="Chenine A.L."/>
            <person name="Ruprecht R.M."/>
        </authorList>
    </citation>
    <scope>NUCLEOTIDE SEQUENCE [LARGE SCALE GENOMIC DNA]</scope>
    <source>
        <strain evidence="1 2">S567_C10_BS</strain>
    </source>
</reference>
<dbReference type="EMBL" id="NFFZ01000004">
    <property type="protein sequence ID" value="OTI63375.1"/>
    <property type="molecule type" value="Genomic_DNA"/>
</dbReference>
<evidence type="ECO:0000313" key="1">
    <source>
        <dbReference type="EMBL" id="OTI63375.1"/>
    </source>
</evidence>
<gene>
    <name evidence="1" type="ORF">CAZ10_11155</name>
</gene>
<proteinExistence type="predicted"/>
<comment type="caution">
    <text evidence="1">The sequence shown here is derived from an EMBL/GenBank/DDBJ whole genome shotgun (WGS) entry which is preliminary data.</text>
</comment>
<organism evidence="1 2">
    <name type="scientific">Pseudomonas aeruginosa</name>
    <dbReference type="NCBI Taxonomy" id="287"/>
    <lineage>
        <taxon>Bacteria</taxon>
        <taxon>Pseudomonadati</taxon>
        <taxon>Pseudomonadota</taxon>
        <taxon>Gammaproteobacteria</taxon>
        <taxon>Pseudomonadales</taxon>
        <taxon>Pseudomonadaceae</taxon>
        <taxon>Pseudomonas</taxon>
    </lineage>
</organism>
<evidence type="ECO:0000313" key="2">
    <source>
        <dbReference type="Proteomes" id="UP000194857"/>
    </source>
</evidence>
<name>A0A241XSQ3_PSEAI</name>
<dbReference type="Proteomes" id="UP000194857">
    <property type="component" value="Unassembled WGS sequence"/>
</dbReference>
<dbReference type="RefSeq" id="WP_065327357.1">
    <property type="nucleotide sequence ID" value="NZ_NFFZ01000004.1"/>
</dbReference>
<accession>A0A241XSQ3</accession>